<comment type="caution">
    <text evidence="1">The sequence shown here is derived from an EMBL/GenBank/DDBJ whole genome shotgun (WGS) entry which is preliminary data.</text>
</comment>
<keyword evidence="2" id="KW-1185">Reference proteome</keyword>
<protein>
    <submittedName>
        <fullName evidence="1">Uncharacterized protein</fullName>
    </submittedName>
</protein>
<evidence type="ECO:0000313" key="2">
    <source>
        <dbReference type="Proteomes" id="UP000887159"/>
    </source>
</evidence>
<name>A0A8X6S0N4_TRICX</name>
<dbReference type="Proteomes" id="UP000887159">
    <property type="component" value="Unassembled WGS sequence"/>
</dbReference>
<accession>A0A8X6S0N4</accession>
<sequence>MIASTGECAKIWKRVVLYHVLKECHCLPDSVSLQAEKEPAEGRRVSDESEYFVLDNLDFFHVVAAAAPRQEKRML</sequence>
<organism evidence="1 2">
    <name type="scientific">Trichonephila clavipes</name>
    <name type="common">Golden silk orbweaver</name>
    <name type="synonym">Nephila clavipes</name>
    <dbReference type="NCBI Taxonomy" id="2585209"/>
    <lineage>
        <taxon>Eukaryota</taxon>
        <taxon>Metazoa</taxon>
        <taxon>Ecdysozoa</taxon>
        <taxon>Arthropoda</taxon>
        <taxon>Chelicerata</taxon>
        <taxon>Arachnida</taxon>
        <taxon>Araneae</taxon>
        <taxon>Araneomorphae</taxon>
        <taxon>Entelegynae</taxon>
        <taxon>Araneoidea</taxon>
        <taxon>Nephilidae</taxon>
        <taxon>Trichonephila</taxon>
    </lineage>
</organism>
<dbReference type="AlphaFoldDB" id="A0A8X6S0N4"/>
<evidence type="ECO:0000313" key="1">
    <source>
        <dbReference type="EMBL" id="GFY02668.1"/>
    </source>
</evidence>
<dbReference type="EMBL" id="BMAU01021233">
    <property type="protein sequence ID" value="GFY02668.1"/>
    <property type="molecule type" value="Genomic_DNA"/>
</dbReference>
<proteinExistence type="predicted"/>
<reference evidence="1" key="1">
    <citation type="submission" date="2020-08" db="EMBL/GenBank/DDBJ databases">
        <title>Multicomponent nature underlies the extraordinary mechanical properties of spider dragline silk.</title>
        <authorList>
            <person name="Kono N."/>
            <person name="Nakamura H."/>
            <person name="Mori M."/>
            <person name="Yoshida Y."/>
            <person name="Ohtoshi R."/>
            <person name="Malay A.D."/>
            <person name="Moran D.A.P."/>
            <person name="Tomita M."/>
            <person name="Numata K."/>
            <person name="Arakawa K."/>
        </authorList>
    </citation>
    <scope>NUCLEOTIDE SEQUENCE</scope>
</reference>
<gene>
    <name evidence="1" type="ORF">TNCV_3505481</name>
</gene>